<evidence type="ECO:0000313" key="3">
    <source>
        <dbReference type="EMBL" id="MVM31759.1"/>
    </source>
</evidence>
<name>A0A7K1SD89_9BACT</name>
<evidence type="ECO:0000256" key="1">
    <source>
        <dbReference type="SAM" id="SignalP"/>
    </source>
</evidence>
<dbReference type="SUPFAM" id="SSF51126">
    <property type="entry name" value="Pectin lyase-like"/>
    <property type="match status" value="1"/>
</dbReference>
<feature type="domain" description="Right handed beta helix" evidence="2">
    <location>
        <begin position="131"/>
        <end position="202"/>
    </location>
</feature>
<evidence type="ECO:0000313" key="4">
    <source>
        <dbReference type="Proteomes" id="UP000436006"/>
    </source>
</evidence>
<dbReference type="RefSeq" id="WP_198174856.1">
    <property type="nucleotide sequence ID" value="NZ_WPIN01000006.1"/>
</dbReference>
<keyword evidence="4" id="KW-1185">Reference proteome</keyword>
<dbReference type="EMBL" id="WPIN01000006">
    <property type="protein sequence ID" value="MVM31759.1"/>
    <property type="molecule type" value="Genomic_DNA"/>
</dbReference>
<evidence type="ECO:0000259" key="2">
    <source>
        <dbReference type="Pfam" id="PF13229"/>
    </source>
</evidence>
<feature type="chain" id="PRO_5029904574" description="Right handed beta helix domain-containing protein" evidence="1">
    <location>
        <begin position="24"/>
        <end position="265"/>
    </location>
</feature>
<dbReference type="AlphaFoldDB" id="A0A7K1SD89"/>
<comment type="caution">
    <text evidence="3">The sequence shown here is derived from an EMBL/GenBank/DDBJ whole genome shotgun (WGS) entry which is preliminary data.</text>
</comment>
<protein>
    <recommendedName>
        <fullName evidence="2">Right handed beta helix domain-containing protein</fullName>
    </recommendedName>
</protein>
<accession>A0A7K1SD89</accession>
<feature type="non-terminal residue" evidence="3">
    <location>
        <position position="265"/>
    </location>
</feature>
<dbReference type="Proteomes" id="UP000436006">
    <property type="component" value="Unassembled WGS sequence"/>
</dbReference>
<gene>
    <name evidence="3" type="ORF">GO755_17055</name>
</gene>
<organism evidence="3 4">
    <name type="scientific">Spirosoma arboris</name>
    <dbReference type="NCBI Taxonomy" id="2682092"/>
    <lineage>
        <taxon>Bacteria</taxon>
        <taxon>Pseudomonadati</taxon>
        <taxon>Bacteroidota</taxon>
        <taxon>Cytophagia</taxon>
        <taxon>Cytophagales</taxon>
        <taxon>Cytophagaceae</taxon>
        <taxon>Spirosoma</taxon>
    </lineage>
</organism>
<proteinExistence type="predicted"/>
<feature type="signal peptide" evidence="1">
    <location>
        <begin position="1"/>
        <end position="23"/>
    </location>
</feature>
<keyword evidence="1" id="KW-0732">Signal</keyword>
<reference evidence="3 4" key="1">
    <citation type="submission" date="2019-12" db="EMBL/GenBank/DDBJ databases">
        <title>Spirosoma sp. HMF4905 genome sequencing and assembly.</title>
        <authorList>
            <person name="Kang H."/>
            <person name="Cha I."/>
            <person name="Kim H."/>
            <person name="Joh K."/>
        </authorList>
    </citation>
    <scope>NUCLEOTIDE SEQUENCE [LARGE SCALE GENOMIC DNA]</scope>
    <source>
        <strain evidence="3 4">HMF4905</strain>
    </source>
</reference>
<dbReference type="Pfam" id="PF13229">
    <property type="entry name" value="Beta_helix"/>
    <property type="match status" value="1"/>
</dbReference>
<dbReference type="InterPro" id="IPR011050">
    <property type="entry name" value="Pectin_lyase_fold/virulence"/>
</dbReference>
<dbReference type="InterPro" id="IPR039448">
    <property type="entry name" value="Beta_helix"/>
</dbReference>
<sequence length="265" mass="28346">MLTKYTFSLFLLLILSFFNKSFAQTPLGGIVAGTLTKANSPYVITSSVNIPTGQTLTIEPGVEIRSMFYGDQLVVNGTLIAQGTATDSIRFVGFANSAYTGSSHGGQLFFSNSTNSELEYVAMDRWGDLQNYSNAIYVYNSSVSIRNSSIRNSEGTGIYTNSTMSVTNSTVQNNQTGIYITGGSITPIISSVTFRGNAKAIDATAATVGGISNLTNTDIYLRTEASTVSCTIPKPGSGSYYVLNNYGFTIKENTTTTIEPGVEIR</sequence>